<reference evidence="1 2" key="1">
    <citation type="submission" date="2012-02" db="EMBL/GenBank/DDBJ databases">
        <title>Shotgun genome sequence of Phaeospirillum photometricum DSM 122.</title>
        <authorList>
            <person name="Duquesne K."/>
            <person name="Sturgis J."/>
        </authorList>
    </citation>
    <scope>NUCLEOTIDE SEQUENCE [LARGE SCALE GENOMIC DNA]</scope>
    <source>
        <strain evidence="2">DSM122</strain>
    </source>
</reference>
<keyword evidence="2" id="KW-1185">Reference proteome</keyword>
<protein>
    <recommendedName>
        <fullName evidence="3">Flagellar protein FliL</fullName>
    </recommendedName>
</protein>
<dbReference type="AlphaFoldDB" id="H6SRK7"/>
<dbReference type="RefSeq" id="WP_014414176.1">
    <property type="nucleotide sequence ID" value="NC_017059.1"/>
</dbReference>
<dbReference type="HOGENOM" id="CLU_1668057_0_0_5"/>
<gene>
    <name evidence="1" type="ORF">RSPPHO_00910</name>
</gene>
<sequence>MIKILIALVVLVVLAGGGGAAGMAMGYLPDIFHLFPQAPTVSAPLLPPTPRQRLGPPPFLLSMKPLEIPVIQNGEVTRRLSIRLRLHLQEADNSTLSQRGHLLHAAFFQDMMGFMPQLMEGRTDVDLRAIKDRLKVVADRVVGAGVIKEILIQGYFER</sequence>
<dbReference type="OrthoDB" id="7365009at2"/>
<evidence type="ECO:0000313" key="2">
    <source>
        <dbReference type="Proteomes" id="UP000033220"/>
    </source>
</evidence>
<organism evidence="1 2">
    <name type="scientific">Pararhodospirillum photometricum DSM 122</name>
    <dbReference type="NCBI Taxonomy" id="1150469"/>
    <lineage>
        <taxon>Bacteria</taxon>
        <taxon>Pseudomonadati</taxon>
        <taxon>Pseudomonadota</taxon>
        <taxon>Alphaproteobacteria</taxon>
        <taxon>Rhodospirillales</taxon>
        <taxon>Rhodospirillaceae</taxon>
        <taxon>Pararhodospirillum</taxon>
    </lineage>
</organism>
<dbReference type="Proteomes" id="UP000033220">
    <property type="component" value="Chromosome DSM 122"/>
</dbReference>
<evidence type="ECO:0008006" key="3">
    <source>
        <dbReference type="Google" id="ProtNLM"/>
    </source>
</evidence>
<name>H6SRK7_PARPM</name>
<evidence type="ECO:0000313" key="1">
    <source>
        <dbReference type="EMBL" id="CCG07536.1"/>
    </source>
</evidence>
<proteinExistence type="predicted"/>
<dbReference type="EMBL" id="HE663493">
    <property type="protein sequence ID" value="CCG07536.1"/>
    <property type="molecule type" value="Genomic_DNA"/>
</dbReference>
<accession>H6SRK7</accession>
<dbReference type="eggNOG" id="ENOG5033KE1">
    <property type="taxonomic scope" value="Bacteria"/>
</dbReference>
<dbReference type="KEGG" id="rpm:RSPPHO_00910"/>
<dbReference type="STRING" id="1150469.RSPPHO_00910"/>
<dbReference type="PATRIC" id="fig|1150469.3.peg.1045"/>